<dbReference type="SFLD" id="SFLDS00003">
    <property type="entry name" value="Haloacid_Dehalogenase"/>
    <property type="match status" value="1"/>
</dbReference>
<dbReference type="Gene3D" id="3.40.50.1000">
    <property type="entry name" value="HAD superfamily/HAD-like"/>
    <property type="match status" value="1"/>
</dbReference>
<dbReference type="NCBIfam" id="TIGR01509">
    <property type="entry name" value="HAD-SF-IA-v3"/>
    <property type="match status" value="1"/>
</dbReference>
<gene>
    <name evidence="1" type="ORF">CCS01_14260</name>
</gene>
<name>A0A2S6NFW3_RHOGL</name>
<keyword evidence="1" id="KW-0378">Hydrolase</keyword>
<organism evidence="1 2">
    <name type="scientific">Rhodopila globiformis</name>
    <name type="common">Rhodopseudomonas globiformis</name>
    <dbReference type="NCBI Taxonomy" id="1071"/>
    <lineage>
        <taxon>Bacteria</taxon>
        <taxon>Pseudomonadati</taxon>
        <taxon>Pseudomonadota</taxon>
        <taxon>Alphaproteobacteria</taxon>
        <taxon>Acetobacterales</taxon>
        <taxon>Acetobacteraceae</taxon>
        <taxon>Rhodopila</taxon>
    </lineage>
</organism>
<dbReference type="OrthoDB" id="9800058at2"/>
<accession>A0A2S6NFW3</accession>
<dbReference type="RefSeq" id="WP_104519510.1">
    <property type="nucleotide sequence ID" value="NZ_NHRY01000144.1"/>
</dbReference>
<dbReference type="SFLD" id="SFLDG01129">
    <property type="entry name" value="C1.5:_HAD__Beta-PGM__Phosphata"/>
    <property type="match status" value="1"/>
</dbReference>
<keyword evidence="2" id="KW-1185">Reference proteome</keyword>
<dbReference type="EMBL" id="NHRY01000144">
    <property type="protein sequence ID" value="PPQ33487.1"/>
    <property type="molecule type" value="Genomic_DNA"/>
</dbReference>
<dbReference type="SUPFAM" id="SSF56784">
    <property type="entry name" value="HAD-like"/>
    <property type="match status" value="1"/>
</dbReference>
<sequence>MTVHDLLAPRYNQLGALKAAILDVDGVLLASPHERAWREALNGLADAERFTTAMYQRAVAGKPRLMGARAALEALGVPDAGRQAAPYAERKQKRLEALIEAGSIAGFPDALRFVQALAALGWPMAVASSSRNANGMMQLIHLDSGQNLLDVFSANVCGRDLPRGKPDPAIFLLAAELHVEPTFCFVAEDAPAGIAAARAGKMAALGVARHSDAASLHMAGADVVVNSLDGIALDELAHHRLCRVAA</sequence>
<dbReference type="InterPro" id="IPR023198">
    <property type="entry name" value="PGP-like_dom2"/>
</dbReference>
<dbReference type="InterPro" id="IPR023214">
    <property type="entry name" value="HAD_sf"/>
</dbReference>
<dbReference type="PANTHER" id="PTHR18901:SF38">
    <property type="entry name" value="PSEUDOURIDINE-5'-PHOSPHATASE"/>
    <property type="match status" value="1"/>
</dbReference>
<evidence type="ECO:0000313" key="2">
    <source>
        <dbReference type="Proteomes" id="UP000239724"/>
    </source>
</evidence>
<dbReference type="Proteomes" id="UP000239724">
    <property type="component" value="Unassembled WGS sequence"/>
</dbReference>
<dbReference type="GO" id="GO:0016787">
    <property type="term" value="F:hydrolase activity"/>
    <property type="evidence" value="ECO:0007669"/>
    <property type="project" value="UniProtKB-KW"/>
</dbReference>
<dbReference type="AlphaFoldDB" id="A0A2S6NFW3"/>
<dbReference type="Pfam" id="PF00702">
    <property type="entry name" value="Hydrolase"/>
    <property type="match status" value="1"/>
</dbReference>
<dbReference type="PANTHER" id="PTHR18901">
    <property type="entry name" value="2-DEOXYGLUCOSE-6-PHOSPHATE PHOSPHATASE 2"/>
    <property type="match status" value="1"/>
</dbReference>
<comment type="caution">
    <text evidence="1">The sequence shown here is derived from an EMBL/GenBank/DDBJ whole genome shotgun (WGS) entry which is preliminary data.</text>
</comment>
<dbReference type="Gene3D" id="1.10.150.240">
    <property type="entry name" value="Putative phosphatase, domain 2"/>
    <property type="match status" value="1"/>
</dbReference>
<proteinExistence type="predicted"/>
<evidence type="ECO:0000313" key="1">
    <source>
        <dbReference type="EMBL" id="PPQ33487.1"/>
    </source>
</evidence>
<reference evidence="1 2" key="1">
    <citation type="journal article" date="2018" name="Arch. Microbiol.">
        <title>New insights into the metabolic potential of the phototrophic purple bacterium Rhodopila globiformis DSM 161(T) from its draft genome sequence and evidence for a vanadium-dependent nitrogenase.</title>
        <authorList>
            <person name="Imhoff J.F."/>
            <person name="Rahn T."/>
            <person name="Kunzel S."/>
            <person name="Neulinger S.C."/>
        </authorList>
    </citation>
    <scope>NUCLEOTIDE SEQUENCE [LARGE SCALE GENOMIC DNA]</scope>
    <source>
        <strain evidence="1 2">DSM 161</strain>
    </source>
</reference>
<dbReference type="InterPro" id="IPR006439">
    <property type="entry name" value="HAD-SF_hydro_IA"/>
</dbReference>
<dbReference type="InterPro" id="IPR036412">
    <property type="entry name" value="HAD-like_sf"/>
</dbReference>
<protein>
    <submittedName>
        <fullName evidence="1">HAD family hydrolase</fullName>
    </submittedName>
</protein>